<feature type="domain" description="Flagellar basal-body/hook protein C-terminal" evidence="8">
    <location>
        <begin position="511"/>
        <end position="550"/>
    </location>
</feature>
<keyword evidence="11" id="KW-0282">Flagellum</keyword>
<dbReference type="Pfam" id="PF06429">
    <property type="entry name" value="Flg_bbr_C"/>
    <property type="match status" value="1"/>
</dbReference>
<dbReference type="EMBL" id="BAABFL010000465">
    <property type="protein sequence ID" value="GAA4651898.1"/>
    <property type="molecule type" value="Genomic_DNA"/>
</dbReference>
<dbReference type="InterPro" id="IPR010930">
    <property type="entry name" value="Flg_bb/hook_C_dom"/>
</dbReference>
<comment type="similarity">
    <text evidence="3 7">Belongs to the flagella basal body rod proteins family.</text>
</comment>
<feature type="domain" description="Flagellar hook-associated protein FlgK helical" evidence="10">
    <location>
        <begin position="91"/>
        <end position="321"/>
    </location>
</feature>
<evidence type="ECO:0000256" key="1">
    <source>
        <dbReference type="ARBA" id="ARBA00004365"/>
    </source>
</evidence>
<dbReference type="PRINTS" id="PR01005">
    <property type="entry name" value="FLGHOOKAP1"/>
</dbReference>
<keyword evidence="11" id="KW-0969">Cilium</keyword>
<dbReference type="RefSeq" id="WP_345198365.1">
    <property type="nucleotide sequence ID" value="NZ_BAABFL010000465.1"/>
</dbReference>
<dbReference type="Pfam" id="PF21158">
    <property type="entry name" value="flgK_1st_1"/>
    <property type="match status" value="1"/>
</dbReference>
<gene>
    <name evidence="11" type="primary">flgK_2</name>
    <name evidence="7" type="synonym">flgK</name>
    <name evidence="11" type="ORF">GCM10023116_41820</name>
</gene>
<reference evidence="12" key="1">
    <citation type="journal article" date="2019" name="Int. J. Syst. Evol. Microbiol.">
        <title>The Global Catalogue of Microorganisms (GCM) 10K type strain sequencing project: providing services to taxonomists for standard genome sequencing and annotation.</title>
        <authorList>
            <consortium name="The Broad Institute Genomics Platform"/>
            <consortium name="The Broad Institute Genome Sequencing Center for Infectious Disease"/>
            <person name="Wu L."/>
            <person name="Ma J."/>
        </authorList>
    </citation>
    <scope>NUCLEOTIDE SEQUENCE [LARGE SCALE GENOMIC DNA]</scope>
    <source>
        <strain evidence="12">JCM 17805</strain>
    </source>
</reference>
<evidence type="ECO:0000259" key="10">
    <source>
        <dbReference type="Pfam" id="PF22638"/>
    </source>
</evidence>
<comment type="subcellular location">
    <subcellularLocation>
        <location evidence="1 7">Bacterial flagellum</location>
    </subcellularLocation>
    <subcellularLocation>
        <location evidence="2 7">Secreted</location>
    </subcellularLocation>
</comment>
<keyword evidence="5 7" id="KW-0964">Secreted</keyword>
<evidence type="ECO:0000256" key="4">
    <source>
        <dbReference type="ARBA" id="ARBA00016244"/>
    </source>
</evidence>
<protein>
    <recommendedName>
        <fullName evidence="4 7">Flagellar hook-associated protein 1</fullName>
        <shortName evidence="7">HAP1</shortName>
    </recommendedName>
</protein>
<evidence type="ECO:0000313" key="11">
    <source>
        <dbReference type="EMBL" id="GAA4651898.1"/>
    </source>
</evidence>
<organism evidence="11 12">
    <name type="scientific">Kistimonas scapharcae</name>
    <dbReference type="NCBI Taxonomy" id="1036133"/>
    <lineage>
        <taxon>Bacteria</taxon>
        <taxon>Pseudomonadati</taxon>
        <taxon>Pseudomonadota</taxon>
        <taxon>Gammaproteobacteria</taxon>
        <taxon>Oceanospirillales</taxon>
        <taxon>Endozoicomonadaceae</taxon>
        <taxon>Kistimonas</taxon>
    </lineage>
</organism>
<comment type="caution">
    <text evidence="11">The sequence shown here is derived from an EMBL/GenBank/DDBJ whole genome shotgun (WGS) entry which is preliminary data.</text>
</comment>
<dbReference type="InterPro" id="IPR002371">
    <property type="entry name" value="FlgK"/>
</dbReference>
<dbReference type="Proteomes" id="UP001500604">
    <property type="component" value="Unassembled WGS sequence"/>
</dbReference>
<proteinExistence type="inferred from homology"/>
<keyword evidence="12" id="KW-1185">Reference proteome</keyword>
<evidence type="ECO:0000259" key="8">
    <source>
        <dbReference type="Pfam" id="PF06429"/>
    </source>
</evidence>
<accession>A0ABP8V6L1</accession>
<dbReference type="PANTHER" id="PTHR30033:SF1">
    <property type="entry name" value="FLAGELLAR HOOK-ASSOCIATED PROTEIN 1"/>
    <property type="match status" value="1"/>
</dbReference>
<dbReference type="InterPro" id="IPR053927">
    <property type="entry name" value="FlgK_helical"/>
</dbReference>
<dbReference type="SUPFAM" id="SSF64518">
    <property type="entry name" value="Phase 1 flagellin"/>
    <property type="match status" value="1"/>
</dbReference>
<keyword evidence="11" id="KW-0966">Cell projection</keyword>
<dbReference type="PANTHER" id="PTHR30033">
    <property type="entry name" value="FLAGELLAR HOOK-ASSOCIATED PROTEIN 1"/>
    <property type="match status" value="1"/>
</dbReference>
<dbReference type="Pfam" id="PF22638">
    <property type="entry name" value="FlgK_D1"/>
    <property type="match status" value="1"/>
</dbReference>
<dbReference type="InterPro" id="IPR049119">
    <property type="entry name" value="FlgK_D2-like"/>
</dbReference>
<feature type="domain" description="Flagellar hook-associated protein 1 D2-like" evidence="9">
    <location>
        <begin position="343"/>
        <end position="422"/>
    </location>
</feature>
<keyword evidence="6 7" id="KW-0975">Bacterial flagellum</keyword>
<evidence type="ECO:0000256" key="5">
    <source>
        <dbReference type="ARBA" id="ARBA00022525"/>
    </source>
</evidence>
<evidence type="ECO:0000313" key="12">
    <source>
        <dbReference type="Proteomes" id="UP001500604"/>
    </source>
</evidence>
<evidence type="ECO:0000256" key="3">
    <source>
        <dbReference type="ARBA" id="ARBA00009677"/>
    </source>
</evidence>
<evidence type="ECO:0000256" key="6">
    <source>
        <dbReference type="ARBA" id="ARBA00023143"/>
    </source>
</evidence>
<evidence type="ECO:0000259" key="9">
    <source>
        <dbReference type="Pfam" id="PF21158"/>
    </source>
</evidence>
<name>A0ABP8V6L1_9GAMM</name>
<evidence type="ECO:0000256" key="2">
    <source>
        <dbReference type="ARBA" id="ARBA00004613"/>
    </source>
</evidence>
<evidence type="ECO:0000256" key="7">
    <source>
        <dbReference type="RuleBase" id="RU362065"/>
    </source>
</evidence>
<sequence>MNLLDIGLSGLNSARTRLETAGHNVANVAVEGFSRREVLQSTCEWYPADQQVMLAGTRIDDIRRVTSDFLVDQRHATSADYGEAREFGDYLKRLDAYLGNEYTGVSSSVERFVSALSAAETEPASTAYRQQIISEAAAMAVKYNNLGRVLVDFSQQVDDQLGAIAAEASALSDSVATLNRTIRDGYSRGAHMADLEDQRDQLINQLTTQVGVQSLRQPDGMTSLFFRSGQSLVQGECGYGVVMPNSAQDAMAIQPQLDRDGSLEPLRTDSGEMHGLARFRSEVLLPVLNMLGWQAVIISAGNNRILADGQDMAGNAGAALFNDVNASDACRARVIPEQSSGSAKATLAVDTSQLAALKPNDYRLRVTEQGGQLNYTIQRVTDNSEVASGTLDATATTRVPFEGLVLELSAGSAKGDSYLLTPWRHETAAIRTVLSEPDRLGLAAAGNGPGDNSNLTHLMSFMQSETFSAGTLPESSDRLLGRIATRSWQATQQAESLGLLKQEADAAWESRSGVNLDEEAGDLMRFQQHYQANARVLSAAQRVLDTLLSL</sequence>